<dbReference type="AlphaFoldDB" id="A0A8J8SC21"/>
<dbReference type="EMBL" id="CP058561">
    <property type="protein sequence ID" value="QUH28990.1"/>
    <property type="molecule type" value="Genomic_DNA"/>
</dbReference>
<dbReference type="OrthoDB" id="1739831at2"/>
<keyword evidence="1" id="KW-0282">Flagellum</keyword>
<organism evidence="1 2">
    <name type="scientific">Vallitalea guaymasensis</name>
    <dbReference type="NCBI Taxonomy" id="1185412"/>
    <lineage>
        <taxon>Bacteria</taxon>
        <taxon>Bacillati</taxon>
        <taxon>Bacillota</taxon>
        <taxon>Clostridia</taxon>
        <taxon>Lachnospirales</taxon>
        <taxon>Vallitaleaceae</taxon>
        <taxon>Vallitalea</taxon>
    </lineage>
</organism>
<reference evidence="1 2" key="1">
    <citation type="submission" date="2020-07" db="EMBL/GenBank/DDBJ databases">
        <title>Vallitalea guaymasensis genome.</title>
        <authorList>
            <person name="Postec A."/>
        </authorList>
    </citation>
    <scope>NUCLEOTIDE SEQUENCE [LARGE SCALE GENOMIC DNA]</scope>
    <source>
        <strain evidence="1 2">Ra1766G1</strain>
    </source>
</reference>
<gene>
    <name evidence="1" type="ORF">HYG85_08665</name>
</gene>
<protein>
    <submittedName>
        <fullName evidence="1">Flagellar protein</fullName>
    </submittedName>
</protein>
<keyword evidence="1" id="KW-0969">Cilium</keyword>
<evidence type="ECO:0000313" key="2">
    <source>
        <dbReference type="Proteomes" id="UP000677305"/>
    </source>
</evidence>
<sequence>MNVRNCVKCGKIFNYITGVPMCPACKSDLEDQFQVTKKYIRDNPHANIAQVAEECDVSIKLIHQWVREERLIFAEGSAIGIECELCGKTIRTGRFCEQCKHDIQHNLDGAYDKKSAIQKLKDDKVKNKMRYLNKDNMR</sequence>
<keyword evidence="1" id="KW-0966">Cell projection</keyword>
<dbReference type="RefSeq" id="WP_113672580.1">
    <property type="nucleotide sequence ID" value="NZ_CAJXUH010000002.1"/>
</dbReference>
<evidence type="ECO:0000313" key="1">
    <source>
        <dbReference type="EMBL" id="QUH28990.1"/>
    </source>
</evidence>
<proteinExistence type="predicted"/>
<name>A0A8J8SC21_9FIRM</name>
<keyword evidence="2" id="KW-1185">Reference proteome</keyword>
<dbReference type="Proteomes" id="UP000677305">
    <property type="component" value="Chromosome"/>
</dbReference>
<dbReference type="KEGG" id="vgu:HYG85_08665"/>
<accession>A0A8J8SC21</accession>